<sequence length="222" mass="25371">MEASARPPVVAKRLWHIVRVVYFMLRKGISKRKLMMDLHLMMKRGKIAGKAIGNLMFHHHSSFSCRSQDPHLAYFAPREYEFSCSNSPAFPLFHLSKRSKNHHAHSYSHHHHHHNYFSCIHPSSVEDEVAVSALQKTLEMLNSEKSAAASPMPVSWFGRSPATRTVTVYHFLSLLAFLAPPEFSAKKTELLTPQYAKLINSALRHPSTIDQHPASDPREREE</sequence>
<dbReference type="EMBL" id="JAINDJ010000004">
    <property type="protein sequence ID" value="KAG9449126.1"/>
    <property type="molecule type" value="Genomic_DNA"/>
</dbReference>
<dbReference type="AlphaFoldDB" id="A0AAV7EML5"/>
<protein>
    <submittedName>
        <fullName evidence="2">Uncharacterized protein</fullName>
    </submittedName>
</protein>
<evidence type="ECO:0000313" key="3">
    <source>
        <dbReference type="Proteomes" id="UP000825729"/>
    </source>
</evidence>
<name>A0AAV7EML5_ARIFI</name>
<dbReference type="Proteomes" id="UP000825729">
    <property type="component" value="Unassembled WGS sequence"/>
</dbReference>
<organism evidence="2 3">
    <name type="scientific">Aristolochia fimbriata</name>
    <name type="common">White veined hardy Dutchman's pipe vine</name>
    <dbReference type="NCBI Taxonomy" id="158543"/>
    <lineage>
        <taxon>Eukaryota</taxon>
        <taxon>Viridiplantae</taxon>
        <taxon>Streptophyta</taxon>
        <taxon>Embryophyta</taxon>
        <taxon>Tracheophyta</taxon>
        <taxon>Spermatophyta</taxon>
        <taxon>Magnoliopsida</taxon>
        <taxon>Magnoliidae</taxon>
        <taxon>Piperales</taxon>
        <taxon>Aristolochiaceae</taxon>
        <taxon>Aristolochia</taxon>
    </lineage>
</organism>
<comment type="caution">
    <text evidence="2">The sequence shown here is derived from an EMBL/GenBank/DDBJ whole genome shotgun (WGS) entry which is preliminary data.</text>
</comment>
<evidence type="ECO:0000313" key="2">
    <source>
        <dbReference type="EMBL" id="KAG9449126.1"/>
    </source>
</evidence>
<dbReference type="PANTHER" id="PTHR33265:SF26">
    <property type="entry name" value="OS06G0554600 PROTEIN"/>
    <property type="match status" value="1"/>
</dbReference>
<evidence type="ECO:0000256" key="1">
    <source>
        <dbReference type="SAM" id="MobiDB-lite"/>
    </source>
</evidence>
<reference evidence="2 3" key="1">
    <citation type="submission" date="2021-07" db="EMBL/GenBank/DDBJ databases">
        <title>The Aristolochia fimbriata genome: insights into angiosperm evolution, floral development and chemical biosynthesis.</title>
        <authorList>
            <person name="Jiao Y."/>
        </authorList>
    </citation>
    <scope>NUCLEOTIDE SEQUENCE [LARGE SCALE GENOMIC DNA]</scope>
    <source>
        <strain evidence="2">IBCAS-2021</strain>
        <tissue evidence="2">Leaf</tissue>
    </source>
</reference>
<gene>
    <name evidence="2" type="ORF">H6P81_009091</name>
</gene>
<accession>A0AAV7EML5</accession>
<keyword evidence="3" id="KW-1185">Reference proteome</keyword>
<proteinExistence type="predicted"/>
<feature type="region of interest" description="Disordered" evidence="1">
    <location>
        <begin position="202"/>
        <end position="222"/>
    </location>
</feature>
<feature type="compositionally biased region" description="Basic and acidic residues" evidence="1">
    <location>
        <begin position="213"/>
        <end position="222"/>
    </location>
</feature>
<dbReference type="PANTHER" id="PTHR33265">
    <property type="entry name" value="AVR9/CF-9 RAPIDLY ELICITED PROTEIN-RELATED"/>
    <property type="match status" value="1"/>
</dbReference>